<dbReference type="GO" id="GO:0016787">
    <property type="term" value="F:hydrolase activity"/>
    <property type="evidence" value="ECO:0007669"/>
    <property type="project" value="UniProtKB-UniRule"/>
</dbReference>
<dbReference type="OrthoDB" id="9787585at2"/>
<organism evidence="7 8">
    <name type="scientific">Actinoplanes teichomyceticus</name>
    <dbReference type="NCBI Taxonomy" id="1867"/>
    <lineage>
        <taxon>Bacteria</taxon>
        <taxon>Bacillati</taxon>
        <taxon>Actinomycetota</taxon>
        <taxon>Actinomycetes</taxon>
        <taxon>Micromonosporales</taxon>
        <taxon>Micromonosporaceae</taxon>
        <taxon>Actinoplanes</taxon>
    </lineage>
</organism>
<dbReference type="InterPro" id="IPR000212">
    <property type="entry name" value="DNA_helicase_UvrD/REP"/>
</dbReference>
<keyword evidence="2 5" id="KW-0378">Hydrolase</keyword>
<evidence type="ECO:0000256" key="2">
    <source>
        <dbReference type="ARBA" id="ARBA00022801"/>
    </source>
</evidence>
<evidence type="ECO:0000259" key="6">
    <source>
        <dbReference type="PROSITE" id="PS51198"/>
    </source>
</evidence>
<dbReference type="GO" id="GO:0005524">
    <property type="term" value="F:ATP binding"/>
    <property type="evidence" value="ECO:0007669"/>
    <property type="project" value="UniProtKB-UniRule"/>
</dbReference>
<dbReference type="InterPro" id="IPR014016">
    <property type="entry name" value="UvrD-like_ATP-bd"/>
</dbReference>
<dbReference type="InterPro" id="IPR027417">
    <property type="entry name" value="P-loop_NTPase"/>
</dbReference>
<name>A0A561VKV8_ACTTI</name>
<evidence type="ECO:0000313" key="8">
    <source>
        <dbReference type="Proteomes" id="UP000320239"/>
    </source>
</evidence>
<dbReference type="Gene3D" id="3.40.50.300">
    <property type="entry name" value="P-loop containing nucleotide triphosphate hydrolases"/>
    <property type="match status" value="3"/>
</dbReference>
<reference evidence="7 8" key="1">
    <citation type="submission" date="2019-06" db="EMBL/GenBank/DDBJ databases">
        <title>Sequencing the genomes of 1000 actinobacteria strains.</title>
        <authorList>
            <person name="Klenk H.-P."/>
        </authorList>
    </citation>
    <scope>NUCLEOTIDE SEQUENCE [LARGE SCALE GENOMIC DNA]</scope>
    <source>
        <strain evidence="7 8">DSM 43866</strain>
    </source>
</reference>
<keyword evidence="3 5" id="KW-0347">Helicase</keyword>
<evidence type="ECO:0000313" key="7">
    <source>
        <dbReference type="EMBL" id="TWG12259.1"/>
    </source>
</evidence>
<feature type="domain" description="UvrD-like helicase ATP-binding" evidence="6">
    <location>
        <begin position="185"/>
        <end position="529"/>
    </location>
</feature>
<dbReference type="AlphaFoldDB" id="A0A561VKV8"/>
<sequence length="676" mass="72963">MSSVSDVARELAAEQAYLARVRAARAWMSDHARIRVATGEQVAGDRYTAETLGRMLKSHAQELAGEPDGAPYFGRLRFDGTGAAGEHRDQQYYIGRRRIAEEQGPPLVIDWRAPVSSLFYRAGAADRHGVAVRRRYGWTHRPPARLTGFEDERLDLGEALGATSRLLAEEIERPRVGPMRDIVATIQPEQDELVRADLDQSLCVQGGPGTGKTAVGLHRAAYLLYAYRRQLRRTGVLVVGPNPAFLRYISAVLPALGEGDVRQRTLDEVLGDRPARAIDTPAAALVKHDARMAEVIRRALGALIREPAEDLVVPDGSYRLRAGAGELARELALARAGDLPYGVGRERFRARIVALLQRRLEQHGESPNRRWLDRTGRSGPVLAVLDACWPKVRPEQLLARLLGEPDTLAAAAEGVLTGAEQAALRWPRPPRSFRSASWSPADLVLLDEIAGAIEHPAGFGHIVVDEAQDLSPMQCRAVARRSRHGSLTVLGDLAQGTTAWAATGWAAQLAHLGKPDAPVTALTAGFRVPAVVLSYANRLLPELRVTVPVTRSVRRDGALRVHRAPDLAAAVTERVRAALSADGSIAVIAADERAGALGAALRAVDDPDSRVTVLPATLVKGLEFDHVVVVEPAEIAAGPRGPHHLYVVLTRAVARMDVLHRAPLPAPLRGGAPPGP</sequence>
<dbReference type="RefSeq" id="WP_122979113.1">
    <property type="nucleotide sequence ID" value="NZ_BOMX01000099.1"/>
</dbReference>
<accession>A0A561VKV8</accession>
<keyword evidence="8" id="KW-1185">Reference proteome</keyword>
<dbReference type="EMBL" id="VIWY01000005">
    <property type="protein sequence ID" value="TWG12259.1"/>
    <property type="molecule type" value="Genomic_DNA"/>
</dbReference>
<dbReference type="GO" id="GO:0005829">
    <property type="term" value="C:cytosol"/>
    <property type="evidence" value="ECO:0007669"/>
    <property type="project" value="TreeGrafter"/>
</dbReference>
<keyword evidence="1 5" id="KW-0547">Nucleotide-binding</keyword>
<dbReference type="GO" id="GO:0043138">
    <property type="term" value="F:3'-5' DNA helicase activity"/>
    <property type="evidence" value="ECO:0007669"/>
    <property type="project" value="TreeGrafter"/>
</dbReference>
<protein>
    <submittedName>
        <fullName evidence="7">DNA helicase IV</fullName>
    </submittedName>
</protein>
<evidence type="ECO:0000256" key="1">
    <source>
        <dbReference type="ARBA" id="ARBA00022741"/>
    </source>
</evidence>
<dbReference type="PANTHER" id="PTHR11070:SF45">
    <property type="entry name" value="DNA 3'-5' HELICASE"/>
    <property type="match status" value="1"/>
</dbReference>
<dbReference type="PROSITE" id="PS51198">
    <property type="entry name" value="UVRD_HELICASE_ATP_BIND"/>
    <property type="match status" value="1"/>
</dbReference>
<dbReference type="SUPFAM" id="SSF52540">
    <property type="entry name" value="P-loop containing nucleoside triphosphate hydrolases"/>
    <property type="match status" value="1"/>
</dbReference>
<dbReference type="Proteomes" id="UP000320239">
    <property type="component" value="Unassembled WGS sequence"/>
</dbReference>
<evidence type="ECO:0000256" key="5">
    <source>
        <dbReference type="PROSITE-ProRule" id="PRU00560"/>
    </source>
</evidence>
<evidence type="ECO:0000256" key="3">
    <source>
        <dbReference type="ARBA" id="ARBA00022806"/>
    </source>
</evidence>
<evidence type="ECO:0000256" key="4">
    <source>
        <dbReference type="ARBA" id="ARBA00022840"/>
    </source>
</evidence>
<dbReference type="PANTHER" id="PTHR11070">
    <property type="entry name" value="UVRD / RECB / PCRA DNA HELICASE FAMILY MEMBER"/>
    <property type="match status" value="1"/>
</dbReference>
<comment type="caution">
    <text evidence="7">The sequence shown here is derived from an EMBL/GenBank/DDBJ whole genome shotgun (WGS) entry which is preliminary data.</text>
</comment>
<dbReference type="GO" id="GO:0003677">
    <property type="term" value="F:DNA binding"/>
    <property type="evidence" value="ECO:0007669"/>
    <property type="project" value="InterPro"/>
</dbReference>
<keyword evidence="4 5" id="KW-0067">ATP-binding</keyword>
<gene>
    <name evidence="7" type="ORF">FHX34_105126</name>
</gene>
<feature type="binding site" evidence="5">
    <location>
        <begin position="206"/>
        <end position="213"/>
    </location>
    <ligand>
        <name>ATP</name>
        <dbReference type="ChEBI" id="CHEBI:30616"/>
    </ligand>
</feature>
<proteinExistence type="predicted"/>
<dbReference type="GO" id="GO:0000725">
    <property type="term" value="P:recombinational repair"/>
    <property type="evidence" value="ECO:0007669"/>
    <property type="project" value="TreeGrafter"/>
</dbReference>